<protein>
    <recommendedName>
        <fullName evidence="3">DUF2225 domain-containing protein</fullName>
    </recommendedName>
</protein>
<dbReference type="AlphaFoldDB" id="A0A964DYB3"/>
<proteinExistence type="predicted"/>
<evidence type="ECO:0008006" key="3">
    <source>
        <dbReference type="Google" id="ProtNLM"/>
    </source>
</evidence>
<comment type="caution">
    <text evidence="1">The sequence shown here is derived from an EMBL/GenBank/DDBJ whole genome shotgun (WGS) entry which is preliminary data.</text>
</comment>
<evidence type="ECO:0000313" key="2">
    <source>
        <dbReference type="Proteomes" id="UP000708298"/>
    </source>
</evidence>
<sequence>MSSLCAVCGAVVRPEFKAPAAELSPDLDFRPGEPARSTLRHWVAVCSGCGAAAPDLTMLTEADIEVVRNDPEYAALRDQAPAFARHFLLWALLSQRRGDAWPAAEALLQAAWAADDAEDAEWAQAWRLQAAEFWPGSREVQPRLCLIDMARRAGDFARAAVVAEALLEEPLDESSMAIVDFQRRLIADREIGRQLLSSALRPPAARPHVSYNQANADAGGGLGGLFRRLFGRG</sequence>
<dbReference type="Proteomes" id="UP000708298">
    <property type="component" value="Unassembled WGS sequence"/>
</dbReference>
<gene>
    <name evidence="1" type="ORF">ASILVAE211_05220</name>
</gene>
<dbReference type="EMBL" id="JAESVB010000002">
    <property type="protein sequence ID" value="MCB8874578.1"/>
    <property type="molecule type" value="Genomic_DNA"/>
</dbReference>
<keyword evidence="2" id="KW-1185">Reference proteome</keyword>
<name>A0A964DYB3_9PROT</name>
<reference evidence="1" key="2">
    <citation type="submission" date="2021-01" db="EMBL/GenBank/DDBJ databases">
        <authorList>
            <person name="Mieszkin S."/>
            <person name="Pouder E."/>
            <person name="Alain K."/>
        </authorList>
    </citation>
    <scope>NUCLEOTIDE SEQUENCE</scope>
    <source>
        <strain evidence="1">HW T2.11</strain>
    </source>
</reference>
<reference evidence="1" key="1">
    <citation type="journal article" date="2021" name="Microorganisms">
        <title>Acidisoma silvae sp. nov. and Acidisomacellulosilytica sp. nov., Two Acidophilic Bacteria Isolated from Decaying Wood, Hydrolyzing Cellulose and Producing Poly-3-hydroxybutyrate.</title>
        <authorList>
            <person name="Mieszkin S."/>
            <person name="Pouder E."/>
            <person name="Uroz S."/>
            <person name="Simon-Colin C."/>
            <person name="Alain K."/>
        </authorList>
    </citation>
    <scope>NUCLEOTIDE SEQUENCE</scope>
    <source>
        <strain evidence="1">HW T2.11</strain>
    </source>
</reference>
<organism evidence="1 2">
    <name type="scientific">Acidisoma silvae</name>
    <dbReference type="NCBI Taxonomy" id="2802396"/>
    <lineage>
        <taxon>Bacteria</taxon>
        <taxon>Pseudomonadati</taxon>
        <taxon>Pseudomonadota</taxon>
        <taxon>Alphaproteobacteria</taxon>
        <taxon>Acetobacterales</taxon>
        <taxon>Acidocellaceae</taxon>
        <taxon>Acidisoma</taxon>
    </lineage>
</organism>
<accession>A0A964DYB3</accession>
<dbReference type="RefSeq" id="WP_227320245.1">
    <property type="nucleotide sequence ID" value="NZ_JAESVB010000002.1"/>
</dbReference>
<evidence type="ECO:0000313" key="1">
    <source>
        <dbReference type="EMBL" id="MCB8874578.1"/>
    </source>
</evidence>